<protein>
    <submittedName>
        <fullName evidence="1">Uncharacterized protein</fullName>
    </submittedName>
</protein>
<keyword evidence="2" id="KW-1185">Reference proteome</keyword>
<dbReference type="EMBL" id="SZYD01000001">
    <property type="protein sequence ID" value="KAD7478449.1"/>
    <property type="molecule type" value="Genomic_DNA"/>
</dbReference>
<accession>A0A5N6Q1H5</accession>
<organism evidence="1 2">
    <name type="scientific">Mikania micrantha</name>
    <name type="common">bitter vine</name>
    <dbReference type="NCBI Taxonomy" id="192012"/>
    <lineage>
        <taxon>Eukaryota</taxon>
        <taxon>Viridiplantae</taxon>
        <taxon>Streptophyta</taxon>
        <taxon>Embryophyta</taxon>
        <taxon>Tracheophyta</taxon>
        <taxon>Spermatophyta</taxon>
        <taxon>Magnoliopsida</taxon>
        <taxon>eudicotyledons</taxon>
        <taxon>Gunneridae</taxon>
        <taxon>Pentapetalae</taxon>
        <taxon>asterids</taxon>
        <taxon>campanulids</taxon>
        <taxon>Asterales</taxon>
        <taxon>Asteraceae</taxon>
        <taxon>Asteroideae</taxon>
        <taxon>Heliantheae alliance</taxon>
        <taxon>Eupatorieae</taxon>
        <taxon>Mikania</taxon>
    </lineage>
</organism>
<evidence type="ECO:0000313" key="1">
    <source>
        <dbReference type="EMBL" id="KAD7478449.1"/>
    </source>
</evidence>
<evidence type="ECO:0000313" key="2">
    <source>
        <dbReference type="Proteomes" id="UP000326396"/>
    </source>
</evidence>
<dbReference type="AlphaFoldDB" id="A0A5N6Q1H5"/>
<reference evidence="1 2" key="1">
    <citation type="submission" date="2019-05" db="EMBL/GenBank/DDBJ databases">
        <title>Mikania micrantha, genome provides insights into the molecular mechanism of rapid growth.</title>
        <authorList>
            <person name="Liu B."/>
        </authorList>
    </citation>
    <scope>NUCLEOTIDE SEQUENCE [LARGE SCALE GENOMIC DNA]</scope>
    <source>
        <strain evidence="1">NLD-2019</strain>
        <tissue evidence="1">Leaf</tissue>
    </source>
</reference>
<name>A0A5N6Q1H5_9ASTR</name>
<sequence>MTGVDYNEWGMDIEEWEHMEMGHPLPHLYADDYADDYEEHEHGDERDKKVVAIEPTKSQLIDVFVERSKEGHGDDFVLKSPKAYYKIMNHCYDFMSFSLEALAMAGVDYNEWGMDLEEWERMKMGPPPPHLYADDYEEQEHDHERDEEVIMITATNVTHELCGSKEPKNQFTGLFDERFNEGVDNSLMKSPKAYNYKIMHHGHALAMAGVDYNGWGLDFEEWEHMEMGPPPPHLYADEQEQEQKHEYEREYEHEEKVIMMTTTNVTDVLCGSIKSKNQETNVFDERNKEGGGDFTTKSRKVYNYKIMYHSNGIKRLKMIVDVMLVIGFLRRQIL</sequence>
<dbReference type="OrthoDB" id="1719622at2759"/>
<gene>
    <name evidence="1" type="ORF">E3N88_01585</name>
</gene>
<comment type="caution">
    <text evidence="1">The sequence shown here is derived from an EMBL/GenBank/DDBJ whole genome shotgun (WGS) entry which is preliminary data.</text>
</comment>
<dbReference type="Proteomes" id="UP000326396">
    <property type="component" value="Linkage Group LG1"/>
</dbReference>
<proteinExistence type="predicted"/>